<dbReference type="InterPro" id="IPR004020">
    <property type="entry name" value="DAPIN"/>
</dbReference>
<dbReference type="Gene3D" id="1.10.533.10">
    <property type="entry name" value="Death Domain, Fas"/>
    <property type="match status" value="1"/>
</dbReference>
<reference evidence="2" key="1">
    <citation type="submission" date="2019-06" db="EMBL/GenBank/DDBJ databases">
        <authorList>
            <consortium name="Wellcome Sanger Institute Data Sharing"/>
        </authorList>
    </citation>
    <scope>NUCLEOTIDE SEQUENCE [LARGE SCALE GENOMIC DNA]</scope>
</reference>
<dbReference type="AlphaFoldDB" id="A0A672GD08"/>
<dbReference type="Proteomes" id="UP000472267">
    <property type="component" value="Chromosome 23"/>
</dbReference>
<proteinExistence type="predicted"/>
<name>A0A672GD08_SALFA</name>
<dbReference type="InterPro" id="IPR011029">
    <property type="entry name" value="DEATH-like_dom_sf"/>
</dbReference>
<dbReference type="InParanoid" id="A0A672GD08"/>
<dbReference type="OMA" id="THIWEEH"/>
<dbReference type="Ensembl" id="ENSSFAT00005017376.1">
    <property type="protein sequence ID" value="ENSSFAP00005016721.1"/>
    <property type="gene ID" value="ENSSFAG00005008859.1"/>
</dbReference>
<dbReference type="SUPFAM" id="SSF47986">
    <property type="entry name" value="DEATH domain"/>
    <property type="match status" value="1"/>
</dbReference>
<protein>
    <recommendedName>
        <fullName evidence="1">Pyrin domain-containing protein</fullName>
    </recommendedName>
</protein>
<reference evidence="2" key="2">
    <citation type="submission" date="2025-08" db="UniProtKB">
        <authorList>
            <consortium name="Ensembl"/>
        </authorList>
    </citation>
    <scope>IDENTIFICATION</scope>
</reference>
<evidence type="ECO:0000259" key="1">
    <source>
        <dbReference type="PROSITE" id="PS50824"/>
    </source>
</evidence>
<reference evidence="2" key="3">
    <citation type="submission" date="2025-09" db="UniProtKB">
        <authorList>
            <consortium name="Ensembl"/>
        </authorList>
    </citation>
    <scope>IDENTIFICATION</scope>
</reference>
<accession>A0A672GD08</accession>
<organism evidence="2 3">
    <name type="scientific">Salarias fasciatus</name>
    <name type="common">Jewelled blenny</name>
    <name type="synonym">Blennius fasciatus</name>
    <dbReference type="NCBI Taxonomy" id="181472"/>
    <lineage>
        <taxon>Eukaryota</taxon>
        <taxon>Metazoa</taxon>
        <taxon>Chordata</taxon>
        <taxon>Craniata</taxon>
        <taxon>Vertebrata</taxon>
        <taxon>Euteleostomi</taxon>
        <taxon>Actinopterygii</taxon>
        <taxon>Neopterygii</taxon>
        <taxon>Teleostei</taxon>
        <taxon>Neoteleostei</taxon>
        <taxon>Acanthomorphata</taxon>
        <taxon>Ovalentaria</taxon>
        <taxon>Blenniimorphae</taxon>
        <taxon>Blenniiformes</taxon>
        <taxon>Blennioidei</taxon>
        <taxon>Blenniidae</taxon>
        <taxon>Salariinae</taxon>
        <taxon>Salarias</taxon>
    </lineage>
</organism>
<keyword evidence="3" id="KW-1185">Reference proteome</keyword>
<feature type="domain" description="Pyrin" evidence="1">
    <location>
        <begin position="1"/>
        <end position="60"/>
    </location>
</feature>
<evidence type="ECO:0000313" key="2">
    <source>
        <dbReference type="Ensembl" id="ENSSFAP00005016721.1"/>
    </source>
</evidence>
<dbReference type="PROSITE" id="PS50824">
    <property type="entry name" value="DAPIN"/>
    <property type="match status" value="1"/>
</dbReference>
<sequence length="97" mass="11446">MSSTREILLGILEDLGREDFERFKWYLGLDEVLEGFKPIPRSKLESSGRIDMVDTMVQAYSSHALEVTKMVLERMRMTHIWEEHARNIFEPEEKTNT</sequence>
<dbReference type="Pfam" id="PF02758">
    <property type="entry name" value="PYRIN"/>
    <property type="match status" value="1"/>
</dbReference>
<evidence type="ECO:0000313" key="3">
    <source>
        <dbReference type="Proteomes" id="UP000472267"/>
    </source>
</evidence>
<dbReference type="FunCoup" id="A0A672GD08">
    <property type="interactions" value="34"/>
</dbReference>
<dbReference type="CDD" id="cd08321">
    <property type="entry name" value="Pyrin_ASC-like"/>
    <property type="match status" value="1"/>
</dbReference>
<dbReference type="SMART" id="SM01289">
    <property type="entry name" value="PYRIN"/>
    <property type="match status" value="1"/>
</dbReference>